<organism evidence="2 3">
    <name type="scientific">Blautia massiliensis</name>
    <name type="common">ex Durand et al. 2017</name>
    <dbReference type="NCBI Taxonomy" id="1737424"/>
    <lineage>
        <taxon>Bacteria</taxon>
        <taxon>Bacillati</taxon>
        <taxon>Bacillota</taxon>
        <taxon>Clostridia</taxon>
        <taxon>Lachnospirales</taxon>
        <taxon>Lachnospiraceae</taxon>
        <taxon>Blautia</taxon>
    </lineage>
</organism>
<gene>
    <name evidence="2" type="ORF">GT694_02645</name>
</gene>
<dbReference type="EMBL" id="WWVT01000002">
    <property type="protein sequence ID" value="MZL60962.1"/>
    <property type="molecule type" value="Genomic_DNA"/>
</dbReference>
<dbReference type="Pfam" id="PF02627">
    <property type="entry name" value="CMD"/>
    <property type="match status" value="1"/>
</dbReference>
<dbReference type="InterPro" id="IPR003779">
    <property type="entry name" value="CMD-like"/>
</dbReference>
<dbReference type="SUPFAM" id="SSF69118">
    <property type="entry name" value="AhpD-like"/>
    <property type="match status" value="1"/>
</dbReference>
<feature type="domain" description="Carboxymuconolactone decarboxylase-like" evidence="1">
    <location>
        <begin position="18"/>
        <end position="103"/>
    </location>
</feature>
<protein>
    <submittedName>
        <fullName evidence="2">Carboxymuconolactone decarboxylase family protein</fullName>
    </submittedName>
</protein>
<dbReference type="InterPro" id="IPR029032">
    <property type="entry name" value="AhpD-like"/>
</dbReference>
<evidence type="ECO:0000259" key="1">
    <source>
        <dbReference type="Pfam" id="PF02627"/>
    </source>
</evidence>
<dbReference type="AlphaFoldDB" id="A0A6L8TAT5"/>
<proteinExistence type="predicted"/>
<dbReference type="InterPro" id="IPR052512">
    <property type="entry name" value="4CMD/NDH-1_regulator"/>
</dbReference>
<reference evidence="2 3" key="1">
    <citation type="journal article" date="2019" name="Nat. Med.">
        <title>A library of human gut bacterial isolates paired with longitudinal multiomics data enables mechanistic microbiome research.</title>
        <authorList>
            <person name="Poyet M."/>
            <person name="Groussin M."/>
            <person name="Gibbons S.M."/>
            <person name="Avila-Pacheco J."/>
            <person name="Jiang X."/>
            <person name="Kearney S.M."/>
            <person name="Perrotta A.R."/>
            <person name="Berdy B."/>
            <person name="Zhao S."/>
            <person name="Lieberman T.D."/>
            <person name="Swanson P.K."/>
            <person name="Smith M."/>
            <person name="Roesemann S."/>
            <person name="Alexander J.E."/>
            <person name="Rich S.A."/>
            <person name="Livny J."/>
            <person name="Vlamakis H."/>
            <person name="Clish C."/>
            <person name="Bullock K."/>
            <person name="Deik A."/>
            <person name="Scott J."/>
            <person name="Pierce K.A."/>
            <person name="Xavier R.J."/>
            <person name="Alm E.J."/>
        </authorList>
    </citation>
    <scope>NUCLEOTIDE SEQUENCE [LARGE SCALE GENOMIC DNA]</scope>
    <source>
        <strain evidence="2 3">BIOML-A4</strain>
    </source>
</reference>
<dbReference type="PANTHER" id="PTHR33570:SF9">
    <property type="entry name" value="BLL4600 PROTEIN"/>
    <property type="match status" value="1"/>
</dbReference>
<name>A0A6L8TAT5_9FIRM</name>
<evidence type="ECO:0000313" key="3">
    <source>
        <dbReference type="Proteomes" id="UP000473323"/>
    </source>
</evidence>
<dbReference type="Gene3D" id="2.60.120.10">
    <property type="entry name" value="Jelly Rolls"/>
    <property type="match status" value="1"/>
</dbReference>
<dbReference type="PANTHER" id="PTHR33570">
    <property type="entry name" value="4-CARBOXYMUCONOLACTONE DECARBOXYLASE FAMILY PROTEIN"/>
    <property type="match status" value="1"/>
</dbReference>
<sequence>MKKIVQTAGRNALNEFAPQFAHFNDDVLFGENWNNQDIDVKTRCIITVTALIASGMINTSLVHHFENAKAHGVTQKEIAAVITHIAFYAGWPKGWAAFNLAKDVWSIDEGDLSYEDEAMRAHAKKMIFPIGESNDKFAQYFTGKSFLAPVSTSQVGIFNVTFEPGCSKLDYVA</sequence>
<dbReference type="InterPro" id="IPR014710">
    <property type="entry name" value="RmlC-like_jellyroll"/>
</dbReference>
<dbReference type="Gene3D" id="1.20.1290.10">
    <property type="entry name" value="AhpD-like"/>
    <property type="match status" value="1"/>
</dbReference>
<accession>A0A6L8TAT5</accession>
<evidence type="ECO:0000313" key="2">
    <source>
        <dbReference type="EMBL" id="MZL60962.1"/>
    </source>
</evidence>
<dbReference type="Proteomes" id="UP000473323">
    <property type="component" value="Unassembled WGS sequence"/>
</dbReference>
<dbReference type="GO" id="GO:0051920">
    <property type="term" value="F:peroxiredoxin activity"/>
    <property type="evidence" value="ECO:0007669"/>
    <property type="project" value="InterPro"/>
</dbReference>
<comment type="caution">
    <text evidence="2">The sequence shown here is derived from an EMBL/GenBank/DDBJ whole genome shotgun (WGS) entry which is preliminary data.</text>
</comment>